<sequence length="593" mass="65003">MLAPEGVNGLLHALKRCVQQRNLNASCGVLRRIVSEVPSPDPHDDGNNGSVHYVTNSSPNGSRESHHDILRHQSVTDAIHMAHQITSSSSSPIDATRAPSLNILAHVSQRRGDWKRALQFVSLSPSPPSPSFLSTVVVGEQNWRVIDSWRRHKDWHWNVPMVIDRLGSLGAWHAALQVALDAERASPHSDVYSLGVLVPLLARRSADWSKALRLFQEGFTVGSLLDDDLVATILRGCAASGRWQVAMSISSSLAQTHQLSAKIMSTSVVREIAQLCPQWNLSLALCAKAMDLGATLDARTVESILAKCDRQGAWEEATALFEWATSSKLLEGRLFEGMDSYKAVVRSFHHTAQWERAMEAISWMGHCSDAAATTGLLELVELSEKAGHWDVALQAGAQLLEGNTAEDDDTIGVSIQAPTRGLIPPTTYLSLHYACAAGRQWAASLSLYDRQLTDHRISPHPLAACSVLQACYNAKAWSQGLGLYAILQASKPRVIVPPLAHALTMKLCVEQNRWMDALQLLRWMQADGLPLDNHGQRLGMWASALCGSWLQSLRHYHAIPKSGRTSLDSLVLRKSTEHSGPLAKALVMRQLNS</sequence>
<keyword evidence="3" id="KW-1185">Reference proteome</keyword>
<accession>A0A0S4IPG5</accession>
<protein>
    <recommendedName>
        <fullName evidence="4">Pentatricopeptide repeat-containing protein</fullName>
    </recommendedName>
</protein>
<dbReference type="OrthoDB" id="185373at2759"/>
<gene>
    <name evidence="2" type="ORF">BSAL_66335</name>
</gene>
<dbReference type="VEuPathDB" id="TriTrypDB:BSAL_66335"/>
<dbReference type="Gene3D" id="1.25.40.10">
    <property type="entry name" value="Tetratricopeptide repeat domain"/>
    <property type="match status" value="2"/>
</dbReference>
<dbReference type="OMA" id="MAVKEDF"/>
<evidence type="ECO:0000313" key="3">
    <source>
        <dbReference type="Proteomes" id="UP000051952"/>
    </source>
</evidence>
<dbReference type="InterPro" id="IPR011990">
    <property type="entry name" value="TPR-like_helical_dom_sf"/>
</dbReference>
<keyword evidence="1" id="KW-0677">Repeat</keyword>
<reference evidence="3" key="1">
    <citation type="submission" date="2015-09" db="EMBL/GenBank/DDBJ databases">
        <authorList>
            <consortium name="Pathogen Informatics"/>
        </authorList>
    </citation>
    <scope>NUCLEOTIDE SEQUENCE [LARGE SCALE GENOMIC DNA]</scope>
    <source>
        <strain evidence="3">Lake Konstanz</strain>
    </source>
</reference>
<dbReference type="EMBL" id="CYKH01000420">
    <property type="protein sequence ID" value="CUF84651.1"/>
    <property type="molecule type" value="Genomic_DNA"/>
</dbReference>
<dbReference type="PANTHER" id="PTHR47447">
    <property type="entry name" value="OS03G0856100 PROTEIN"/>
    <property type="match status" value="1"/>
</dbReference>
<name>A0A0S4IPG5_BODSA</name>
<evidence type="ECO:0000256" key="1">
    <source>
        <dbReference type="ARBA" id="ARBA00022737"/>
    </source>
</evidence>
<proteinExistence type="predicted"/>
<evidence type="ECO:0008006" key="4">
    <source>
        <dbReference type="Google" id="ProtNLM"/>
    </source>
</evidence>
<organism evidence="2 3">
    <name type="scientific">Bodo saltans</name>
    <name type="common">Flagellated protozoan</name>
    <dbReference type="NCBI Taxonomy" id="75058"/>
    <lineage>
        <taxon>Eukaryota</taxon>
        <taxon>Discoba</taxon>
        <taxon>Euglenozoa</taxon>
        <taxon>Kinetoplastea</taxon>
        <taxon>Metakinetoplastina</taxon>
        <taxon>Eubodonida</taxon>
        <taxon>Bodonidae</taxon>
        <taxon>Bodo</taxon>
    </lineage>
</organism>
<dbReference type="Proteomes" id="UP000051952">
    <property type="component" value="Unassembled WGS sequence"/>
</dbReference>
<dbReference type="AlphaFoldDB" id="A0A0S4IPG5"/>
<dbReference type="PANTHER" id="PTHR47447:SF24">
    <property type="entry name" value="PENTATRICOPEPTIDE REPEAT-CONTAINING PROTEIN"/>
    <property type="match status" value="1"/>
</dbReference>
<evidence type="ECO:0000313" key="2">
    <source>
        <dbReference type="EMBL" id="CUF84651.1"/>
    </source>
</evidence>